<evidence type="ECO:0000313" key="3">
    <source>
        <dbReference type="Proteomes" id="UP000661858"/>
    </source>
</evidence>
<dbReference type="GO" id="GO:0006529">
    <property type="term" value="P:asparagine biosynthetic process"/>
    <property type="evidence" value="ECO:0007669"/>
    <property type="project" value="InterPro"/>
</dbReference>
<sequence>MGLLLAPPALTGEFCPVSLWRGVERLPVRPVAPAALPPGGLRAAFAASVGELTEGVATIGVAVSGGLDSLATLVHACQVADGRRVIAFTIDMTDDDGRSSVAVVRTLLRSLALEHVRLEVISPEHRTAAPWSALGPRRDALPELNAAVAARAAELGVGVLLSGDGADELLGVPRYATGAIARRHGVRAAARYAADVARSGPGVMGEVLATGSSLLRPVRRAGAYWAVNWPEWADPQATAVLAEPYRARAMAWARAWVADRITQHAEAGRSWAQADAHDAFYPHDLLPAAGEVQEASPYLTQTFLSAAWALPLADRYGPHLPTAYWRCKAQVISL</sequence>
<proteinExistence type="predicted"/>
<accession>A0A937EPT7</accession>
<dbReference type="InterPro" id="IPR014729">
    <property type="entry name" value="Rossmann-like_a/b/a_fold"/>
</dbReference>
<dbReference type="RefSeq" id="WP_201843415.1">
    <property type="nucleotide sequence ID" value="NZ_JAERRK010000025.1"/>
</dbReference>
<gene>
    <name evidence="2" type="ORF">JK359_33740</name>
</gene>
<comment type="caution">
    <text evidence="2">The sequence shown here is derived from an EMBL/GenBank/DDBJ whole genome shotgun (WGS) entry which is preliminary data.</text>
</comment>
<evidence type="ECO:0000313" key="2">
    <source>
        <dbReference type="EMBL" id="MBL1086871.1"/>
    </source>
</evidence>
<protein>
    <recommendedName>
        <fullName evidence="1">Asparagine synthetase domain-containing protein</fullName>
    </recommendedName>
</protein>
<dbReference type="Gene3D" id="3.40.50.620">
    <property type="entry name" value="HUPs"/>
    <property type="match status" value="1"/>
</dbReference>
<dbReference type="AlphaFoldDB" id="A0A937EPT7"/>
<keyword evidence="3" id="KW-1185">Reference proteome</keyword>
<dbReference type="EMBL" id="JAERRK010000025">
    <property type="protein sequence ID" value="MBL1086871.1"/>
    <property type="molecule type" value="Genomic_DNA"/>
</dbReference>
<dbReference type="GO" id="GO:0004066">
    <property type="term" value="F:asparagine synthase (glutamine-hydrolyzing) activity"/>
    <property type="evidence" value="ECO:0007669"/>
    <property type="project" value="InterPro"/>
</dbReference>
<feature type="non-terminal residue" evidence="2">
    <location>
        <position position="334"/>
    </location>
</feature>
<dbReference type="Pfam" id="PF00733">
    <property type="entry name" value="Asn_synthase"/>
    <property type="match status" value="1"/>
</dbReference>
<dbReference type="SUPFAM" id="SSF52402">
    <property type="entry name" value="Adenine nucleotide alpha hydrolases-like"/>
    <property type="match status" value="1"/>
</dbReference>
<reference evidence="2" key="1">
    <citation type="submission" date="2021-01" db="EMBL/GenBank/DDBJ databases">
        <title>WGS of actinomycetes isolated from Thailand.</title>
        <authorList>
            <person name="Thawai C."/>
        </authorList>
    </citation>
    <scope>NUCLEOTIDE SEQUENCE</scope>
    <source>
        <strain evidence="2">RCU-197</strain>
    </source>
</reference>
<organism evidence="2 3">
    <name type="scientific">Streptomyces actinomycinicus</name>
    <dbReference type="NCBI Taxonomy" id="1695166"/>
    <lineage>
        <taxon>Bacteria</taxon>
        <taxon>Bacillati</taxon>
        <taxon>Actinomycetota</taxon>
        <taxon>Actinomycetes</taxon>
        <taxon>Kitasatosporales</taxon>
        <taxon>Streptomycetaceae</taxon>
        <taxon>Streptomyces</taxon>
    </lineage>
</organism>
<dbReference type="Proteomes" id="UP000661858">
    <property type="component" value="Unassembled WGS sequence"/>
</dbReference>
<evidence type="ECO:0000259" key="1">
    <source>
        <dbReference type="Pfam" id="PF00733"/>
    </source>
</evidence>
<feature type="domain" description="Asparagine synthetase" evidence="1">
    <location>
        <begin position="41"/>
        <end position="316"/>
    </location>
</feature>
<dbReference type="InterPro" id="IPR001962">
    <property type="entry name" value="Asn_synthase"/>
</dbReference>
<name>A0A937EPT7_9ACTN</name>